<comment type="pathway">
    <text evidence="2">Cell wall biogenesis; peptidoglycan biosynthesis.</text>
</comment>
<dbReference type="EMBL" id="CVRB01000001">
    <property type="protein sequence ID" value="CRK80585.1"/>
    <property type="molecule type" value="Genomic_DNA"/>
</dbReference>
<keyword evidence="8" id="KW-0812">Transmembrane</keyword>
<dbReference type="Pfam" id="PF03717">
    <property type="entry name" value="PBP_dimer"/>
    <property type="match status" value="1"/>
</dbReference>
<gene>
    <name evidence="10" type="primary">pbpB</name>
    <name evidence="10" type="ORF">BN000_00472</name>
</gene>
<dbReference type="CDD" id="cd06576">
    <property type="entry name" value="PASTA_Pbp2x-like_1"/>
    <property type="match status" value="1"/>
</dbReference>
<evidence type="ECO:0000256" key="3">
    <source>
        <dbReference type="ARBA" id="ARBA00007171"/>
    </source>
</evidence>
<dbReference type="PANTHER" id="PTHR30627:SF26">
    <property type="entry name" value="PENICILLIN-BINDING PROTEIN 2B"/>
    <property type="match status" value="1"/>
</dbReference>
<comment type="similarity">
    <text evidence="3">Belongs to the transpeptidase family.</text>
</comment>
<comment type="subcellular location">
    <subcellularLocation>
        <location evidence="1">Membrane</location>
    </subcellularLocation>
</comment>
<keyword evidence="5 8" id="KW-0472">Membrane</keyword>
<reference evidence="11" key="1">
    <citation type="submission" date="2015-05" db="EMBL/GenBank/DDBJ databases">
        <authorList>
            <person name="Urmite Genomes"/>
        </authorList>
    </citation>
    <scope>NUCLEOTIDE SEQUENCE [LARGE SCALE GENOMIC DNA]</scope>
    <source>
        <strain evidence="11">LF1</strain>
    </source>
</reference>
<evidence type="ECO:0000256" key="8">
    <source>
        <dbReference type="SAM" id="Phobius"/>
    </source>
</evidence>
<dbReference type="Gene3D" id="3.30.70.2110">
    <property type="match status" value="1"/>
</dbReference>
<organism evidence="10 11">
    <name type="scientific">Neobacillus massiliamazoniensis</name>
    <dbReference type="NCBI Taxonomy" id="1499688"/>
    <lineage>
        <taxon>Bacteria</taxon>
        <taxon>Bacillati</taxon>
        <taxon>Bacillota</taxon>
        <taxon>Bacilli</taxon>
        <taxon>Bacillales</taxon>
        <taxon>Bacillaceae</taxon>
        <taxon>Neobacillus</taxon>
    </lineage>
</organism>
<feature type="domain" description="PASTA" evidence="9">
    <location>
        <begin position="660"/>
        <end position="715"/>
    </location>
</feature>
<sequence length="762" mass="82926">MIKKQPYMNFGAACLFLIFSLLFFVLILRYFSIQITGEVNGQNLVAKAQQKYSRQGVLEAKRGDILDRNGGVIAEDTASYKMVAILDKKATTNPKDPKNVVDPEMTAQKLSQYINMSEEDIYKRLTKKGAFQVEFGQAGSNIDPSTKDKIDKLKLPGITFVRDTKRFYPNGIFASHVVGYTDRVEQKDGTHQTVGKMGIEKSLNSELTGKDGKINYESDLWGYLLPDKKEKITPAKNGNDVYLTIDQKIQTFVEDAMNNVANEYKPKKIIAIVADPKTGEILAMGQRPSFNPETKQGITDSWHNEAIENSFEPGSTMKIFTLSAALQENVLNLNDTYTSGSYKVTDNAPVIHDWNTSGWGNITYLEGVQRSSNVAFAKIANEKLGFDKFRQYLSKFGFDKPTGIDLPNEASGKILFQYPIEKATTAFGQGTAITPIQQVQAATAVANDGKMMKPHVVDKIVDHDTGKIIEQKEPEVAGTPISAETAKKVRDVLETVVTSPKGTGYSHYQIDGYSVAGKTGTAQIPGPNGAYLTGPSDYVFSFLGMAPKDDPKLIVYVAVQQPQIDNYEKGAIPVSEIFKPVMKNSLQYLNIQPSTQKTAAVSKLPNLSGKSVSDAEKSLKDKGFDTVVLGNGQKIVAQLPKAGTSTLDGEKVIIQTDGDIPAPDFTGWSLRDVMKVANMAGLKITSNGSGYVASQNIKAGAILRNGDNLIVDLKPPEDLWNQAAQAQDQNANTNNGANGSNGSNGNDGSNGSESNGDKPKNQ</sequence>
<dbReference type="InterPro" id="IPR050515">
    <property type="entry name" value="Beta-lactam/transpept"/>
</dbReference>
<dbReference type="FunFam" id="3.40.710.10:FF:000026">
    <property type="entry name" value="Penicillin-binding protein 1"/>
    <property type="match status" value="1"/>
</dbReference>
<comment type="catalytic activity">
    <reaction evidence="6">
        <text>Preferential cleavage: (Ac)2-L-Lys-D-Ala-|-D-Ala. Also transpeptidation of peptidyl-alanyl moieties that are N-acyl substituents of D-alanine.</text>
        <dbReference type="EC" id="3.4.16.4"/>
    </reaction>
</comment>
<dbReference type="GO" id="GO:0008658">
    <property type="term" value="F:penicillin binding"/>
    <property type="evidence" value="ECO:0007669"/>
    <property type="project" value="InterPro"/>
</dbReference>
<dbReference type="AlphaFoldDB" id="A0A0U1NRJ4"/>
<dbReference type="InterPro" id="IPR001460">
    <property type="entry name" value="PCN-bd_Tpept"/>
</dbReference>
<evidence type="ECO:0000256" key="1">
    <source>
        <dbReference type="ARBA" id="ARBA00004370"/>
    </source>
</evidence>
<dbReference type="SUPFAM" id="SSF54184">
    <property type="entry name" value="Penicillin-binding protein 2x (pbp-2x), c-terminal domain"/>
    <property type="match status" value="2"/>
</dbReference>
<dbReference type="SUPFAM" id="SSF56519">
    <property type="entry name" value="Penicillin binding protein dimerisation domain"/>
    <property type="match status" value="1"/>
</dbReference>
<feature type="compositionally biased region" description="Low complexity" evidence="7">
    <location>
        <begin position="722"/>
        <end position="754"/>
    </location>
</feature>
<dbReference type="STRING" id="1499688.BN000_00472"/>
<dbReference type="InterPro" id="IPR036138">
    <property type="entry name" value="PBP_dimer_sf"/>
</dbReference>
<keyword evidence="11" id="KW-1185">Reference proteome</keyword>
<dbReference type="EC" id="3.4.16.4" evidence="4"/>
<dbReference type="Gene3D" id="2.20.70.70">
    <property type="match status" value="1"/>
</dbReference>
<dbReference type="PANTHER" id="PTHR30627">
    <property type="entry name" value="PEPTIDOGLYCAN D,D-TRANSPEPTIDASE"/>
    <property type="match status" value="1"/>
</dbReference>
<dbReference type="Pfam" id="PF03793">
    <property type="entry name" value="PASTA"/>
    <property type="match status" value="2"/>
</dbReference>
<dbReference type="OrthoDB" id="9804124at2"/>
<dbReference type="UniPathway" id="UPA00219"/>
<dbReference type="SMART" id="SM00740">
    <property type="entry name" value="PASTA"/>
    <property type="match status" value="2"/>
</dbReference>
<dbReference type="SUPFAM" id="SSF56601">
    <property type="entry name" value="beta-lactamase/transpeptidase-like"/>
    <property type="match status" value="1"/>
</dbReference>
<dbReference type="Gene3D" id="3.40.710.10">
    <property type="entry name" value="DD-peptidase/beta-lactamase superfamily"/>
    <property type="match status" value="1"/>
</dbReference>
<evidence type="ECO:0000313" key="10">
    <source>
        <dbReference type="EMBL" id="CRK80585.1"/>
    </source>
</evidence>
<evidence type="ECO:0000256" key="6">
    <source>
        <dbReference type="ARBA" id="ARBA00034000"/>
    </source>
</evidence>
<evidence type="ECO:0000313" key="11">
    <source>
        <dbReference type="Proteomes" id="UP000199087"/>
    </source>
</evidence>
<protein>
    <recommendedName>
        <fullName evidence="4">serine-type D-Ala-D-Ala carboxypeptidase</fullName>
        <ecNumber evidence="4">3.4.16.4</ecNumber>
    </recommendedName>
</protein>
<dbReference type="InterPro" id="IPR005311">
    <property type="entry name" value="PBP_dimer"/>
</dbReference>
<name>A0A0U1NRJ4_9BACI</name>
<feature type="domain" description="PASTA" evidence="9">
    <location>
        <begin position="598"/>
        <end position="658"/>
    </location>
</feature>
<dbReference type="GO" id="GO:0071555">
    <property type="term" value="P:cell wall organization"/>
    <property type="evidence" value="ECO:0007669"/>
    <property type="project" value="TreeGrafter"/>
</dbReference>
<evidence type="ECO:0000256" key="2">
    <source>
        <dbReference type="ARBA" id="ARBA00004752"/>
    </source>
</evidence>
<dbReference type="Gene3D" id="3.30.10.20">
    <property type="match status" value="1"/>
</dbReference>
<evidence type="ECO:0000256" key="4">
    <source>
        <dbReference type="ARBA" id="ARBA00012448"/>
    </source>
</evidence>
<keyword evidence="8" id="KW-1133">Transmembrane helix</keyword>
<dbReference type="Proteomes" id="UP000199087">
    <property type="component" value="Unassembled WGS sequence"/>
</dbReference>
<dbReference type="Gene3D" id="3.90.1310.10">
    <property type="entry name" value="Penicillin-binding protein 2a (Domain 2)"/>
    <property type="match status" value="1"/>
</dbReference>
<feature type="transmembrane region" description="Helical" evidence="8">
    <location>
        <begin position="7"/>
        <end position="31"/>
    </location>
</feature>
<dbReference type="GO" id="GO:0005886">
    <property type="term" value="C:plasma membrane"/>
    <property type="evidence" value="ECO:0007669"/>
    <property type="project" value="TreeGrafter"/>
</dbReference>
<dbReference type="PROSITE" id="PS51178">
    <property type="entry name" value="PASTA"/>
    <property type="match status" value="2"/>
</dbReference>
<dbReference type="RefSeq" id="WP_090630285.1">
    <property type="nucleotide sequence ID" value="NZ_CVRB01000001.1"/>
</dbReference>
<proteinExistence type="inferred from homology"/>
<dbReference type="CDD" id="cd06575">
    <property type="entry name" value="PASTA_Pbp2x-like_2"/>
    <property type="match status" value="1"/>
</dbReference>
<dbReference type="InterPro" id="IPR005543">
    <property type="entry name" value="PASTA_dom"/>
</dbReference>
<dbReference type="GO" id="GO:0009252">
    <property type="term" value="P:peptidoglycan biosynthetic process"/>
    <property type="evidence" value="ECO:0007669"/>
    <property type="project" value="UniProtKB-UniPathway"/>
</dbReference>
<evidence type="ECO:0000259" key="9">
    <source>
        <dbReference type="PROSITE" id="PS51178"/>
    </source>
</evidence>
<dbReference type="Pfam" id="PF00905">
    <property type="entry name" value="Transpeptidase"/>
    <property type="match status" value="1"/>
</dbReference>
<dbReference type="GO" id="GO:0009002">
    <property type="term" value="F:serine-type D-Ala-D-Ala carboxypeptidase activity"/>
    <property type="evidence" value="ECO:0007669"/>
    <property type="project" value="UniProtKB-EC"/>
</dbReference>
<evidence type="ECO:0000256" key="5">
    <source>
        <dbReference type="ARBA" id="ARBA00023136"/>
    </source>
</evidence>
<accession>A0A0U1NRJ4</accession>
<feature type="region of interest" description="Disordered" evidence="7">
    <location>
        <begin position="722"/>
        <end position="762"/>
    </location>
</feature>
<evidence type="ECO:0000256" key="7">
    <source>
        <dbReference type="SAM" id="MobiDB-lite"/>
    </source>
</evidence>
<dbReference type="InterPro" id="IPR012338">
    <property type="entry name" value="Beta-lactam/transpept-like"/>
</dbReference>